<dbReference type="OrthoDB" id="2174946at2"/>
<gene>
    <name evidence="2" type="ORF">RU96_GL000574</name>
</gene>
<dbReference type="AlphaFoldDB" id="A0A1L8R4Z2"/>
<keyword evidence="1" id="KW-1133">Transmembrane helix</keyword>
<keyword evidence="1" id="KW-0472">Membrane</keyword>
<dbReference type="STRING" id="317010.RU96_GL000574"/>
<name>A0A1L8R4Z2_9ENTE</name>
<comment type="caution">
    <text evidence="2">The sequence shown here is derived from an EMBL/GenBank/DDBJ whole genome shotgun (WGS) entry which is preliminary data.</text>
</comment>
<feature type="transmembrane region" description="Helical" evidence="1">
    <location>
        <begin position="23"/>
        <end position="43"/>
    </location>
</feature>
<evidence type="ECO:0000256" key="1">
    <source>
        <dbReference type="SAM" id="Phobius"/>
    </source>
</evidence>
<sequence length="216" mass="25808">MDFAKQDFSYYERTIALMYRKFFMKRIVLTLVALFIVVIYSFIFKEHLIMNSVIIVLLLGLVMLLFKKLQEFPEVYGNFLAQNEPLAQIVQIEEAEYSYNVLKDNNFVVAINKKGARNLPASNKQYTLLVGFAKNFFTMQPLAIYYYDMLELTYEEKFRLKRNGYNNVPRFLRRFTWTNLKATAGNGVNFVLGNLFFLFILYRLLRYLWRFLQLLF</sequence>
<reference evidence="2 3" key="1">
    <citation type="submission" date="2014-12" db="EMBL/GenBank/DDBJ databases">
        <title>Draft genome sequences of 29 type strains of Enterococci.</title>
        <authorList>
            <person name="Zhong Z."/>
            <person name="Sun Z."/>
            <person name="Liu W."/>
            <person name="Zhang W."/>
            <person name="Zhang H."/>
        </authorList>
    </citation>
    <scope>NUCLEOTIDE SEQUENCE [LARGE SCALE GENOMIC DNA]</scope>
    <source>
        <strain evidence="2 3">DSM 21207</strain>
    </source>
</reference>
<feature type="transmembrane region" description="Helical" evidence="1">
    <location>
        <begin position="187"/>
        <end position="205"/>
    </location>
</feature>
<feature type="transmembrane region" description="Helical" evidence="1">
    <location>
        <begin position="49"/>
        <end position="66"/>
    </location>
</feature>
<keyword evidence="1" id="KW-0812">Transmembrane</keyword>
<dbReference type="RefSeq" id="WP_071865109.1">
    <property type="nucleotide sequence ID" value="NZ_JBHLVQ010000002.1"/>
</dbReference>
<dbReference type="EMBL" id="JXKG01000013">
    <property type="protein sequence ID" value="OJG14820.1"/>
    <property type="molecule type" value="Genomic_DNA"/>
</dbReference>
<organism evidence="2 3">
    <name type="scientific">Enterococcus canintestini</name>
    <dbReference type="NCBI Taxonomy" id="317010"/>
    <lineage>
        <taxon>Bacteria</taxon>
        <taxon>Bacillati</taxon>
        <taxon>Bacillota</taxon>
        <taxon>Bacilli</taxon>
        <taxon>Lactobacillales</taxon>
        <taxon>Enterococcaceae</taxon>
        <taxon>Enterococcus</taxon>
    </lineage>
</organism>
<dbReference type="Proteomes" id="UP000182835">
    <property type="component" value="Unassembled WGS sequence"/>
</dbReference>
<evidence type="ECO:0000313" key="2">
    <source>
        <dbReference type="EMBL" id="OJG14820.1"/>
    </source>
</evidence>
<accession>A0A1L8R4Z2</accession>
<protein>
    <submittedName>
        <fullName evidence="2">Uncharacterized protein</fullName>
    </submittedName>
</protein>
<proteinExistence type="predicted"/>
<evidence type="ECO:0000313" key="3">
    <source>
        <dbReference type="Proteomes" id="UP000182835"/>
    </source>
</evidence>